<evidence type="ECO:0000313" key="1">
    <source>
        <dbReference type="EMBL" id="KIU11168.1"/>
    </source>
</evidence>
<reference evidence="1 2" key="1">
    <citation type="submission" date="2014-12" db="EMBL/GenBank/DDBJ databases">
        <title>Comparative genome analysis of Bacillus coagulans HM-08, Clostridium butyricum HM-68, Bacillus subtilis HM-66 and Bacillus licheniformis BL-09.</title>
        <authorList>
            <person name="Zhang H."/>
        </authorList>
    </citation>
    <scope>NUCLEOTIDE SEQUENCE [LARGE SCALE GENOMIC DNA]</scope>
    <source>
        <strain evidence="1 2">HM-66</strain>
    </source>
</reference>
<protein>
    <submittedName>
        <fullName evidence="1">Uncharacterized protein</fullName>
    </submittedName>
</protein>
<organism evidence="1 2">
    <name type="scientific">Bacillus subtilis</name>
    <dbReference type="NCBI Taxonomy" id="1423"/>
    <lineage>
        <taxon>Bacteria</taxon>
        <taxon>Bacillati</taxon>
        <taxon>Bacillota</taxon>
        <taxon>Bacilli</taxon>
        <taxon>Bacillales</taxon>
        <taxon>Bacillaceae</taxon>
        <taxon>Bacillus</taxon>
    </lineage>
</organism>
<sequence>MLLNKHVNRQLKHIQWVDTMRMSLKIKSRYSNTQPIINAFIEWVDYMSEQL</sequence>
<dbReference type="EMBL" id="JXBC01000003">
    <property type="protein sequence ID" value="KIU11168.1"/>
    <property type="molecule type" value="Genomic_DNA"/>
</dbReference>
<evidence type="ECO:0000313" key="2">
    <source>
        <dbReference type="Proteomes" id="UP000032247"/>
    </source>
</evidence>
<accession>A0A0D1IPC5</accession>
<proteinExistence type="predicted"/>
<comment type="caution">
    <text evidence="1">The sequence shown here is derived from an EMBL/GenBank/DDBJ whole genome shotgun (WGS) entry which is preliminary data.</text>
</comment>
<dbReference type="Proteomes" id="UP000032247">
    <property type="component" value="Unassembled WGS sequence"/>
</dbReference>
<name>A0A0D1IPC5_BACIU</name>
<dbReference type="PATRIC" id="fig|1423.173.peg.1815"/>
<dbReference type="AlphaFoldDB" id="A0A0D1IPC5"/>
<gene>
    <name evidence="1" type="ORF">SC09_Contig24orf00052</name>
</gene>